<name>A0AAW2BQL5_9ROSI</name>
<dbReference type="EMBL" id="JAZDWU010000011">
    <property type="protein sequence ID" value="KAK9987094.1"/>
    <property type="molecule type" value="Genomic_DNA"/>
</dbReference>
<accession>A0AAW2BQL5</accession>
<gene>
    <name evidence="1" type="ORF">SO802_032045</name>
</gene>
<dbReference type="AlphaFoldDB" id="A0AAW2BQL5"/>
<proteinExistence type="predicted"/>
<dbReference type="Proteomes" id="UP001459277">
    <property type="component" value="Unassembled WGS sequence"/>
</dbReference>
<reference evidence="1 2" key="1">
    <citation type="submission" date="2024-01" db="EMBL/GenBank/DDBJ databases">
        <title>A telomere-to-telomere, gap-free genome of sweet tea (Lithocarpus litseifolius).</title>
        <authorList>
            <person name="Zhou J."/>
        </authorList>
    </citation>
    <scope>NUCLEOTIDE SEQUENCE [LARGE SCALE GENOMIC DNA]</scope>
    <source>
        <strain evidence="1">Zhou-2022a</strain>
        <tissue evidence="1">Leaf</tissue>
    </source>
</reference>
<keyword evidence="2" id="KW-1185">Reference proteome</keyword>
<protein>
    <submittedName>
        <fullName evidence="1">Uncharacterized protein</fullName>
    </submittedName>
</protein>
<sequence length="87" mass="9280">MEIICSIPAIVSVFQNKFHNILLKNLTYESGELIGNSIGKVVQVANPGDDGSGGKFLGARVTMDISKPLLRCLKLRSKGKPIGLVGI</sequence>
<evidence type="ECO:0000313" key="2">
    <source>
        <dbReference type="Proteomes" id="UP001459277"/>
    </source>
</evidence>
<evidence type="ECO:0000313" key="1">
    <source>
        <dbReference type="EMBL" id="KAK9987094.1"/>
    </source>
</evidence>
<comment type="caution">
    <text evidence="1">The sequence shown here is derived from an EMBL/GenBank/DDBJ whole genome shotgun (WGS) entry which is preliminary data.</text>
</comment>
<organism evidence="1 2">
    <name type="scientific">Lithocarpus litseifolius</name>
    <dbReference type="NCBI Taxonomy" id="425828"/>
    <lineage>
        <taxon>Eukaryota</taxon>
        <taxon>Viridiplantae</taxon>
        <taxon>Streptophyta</taxon>
        <taxon>Embryophyta</taxon>
        <taxon>Tracheophyta</taxon>
        <taxon>Spermatophyta</taxon>
        <taxon>Magnoliopsida</taxon>
        <taxon>eudicotyledons</taxon>
        <taxon>Gunneridae</taxon>
        <taxon>Pentapetalae</taxon>
        <taxon>rosids</taxon>
        <taxon>fabids</taxon>
        <taxon>Fagales</taxon>
        <taxon>Fagaceae</taxon>
        <taxon>Lithocarpus</taxon>
    </lineage>
</organism>